<accession>W7X8Y3</accession>
<evidence type="ECO:0000313" key="1">
    <source>
        <dbReference type="EMBL" id="EWS73792.1"/>
    </source>
</evidence>
<dbReference type="EMBL" id="GG662654">
    <property type="protein sequence ID" value="EWS73792.1"/>
    <property type="molecule type" value="Genomic_DNA"/>
</dbReference>
<dbReference type="KEGG" id="tet:TTHERM_000344109"/>
<keyword evidence="2" id="KW-1185">Reference proteome</keyword>
<reference evidence="2" key="1">
    <citation type="journal article" date="2006" name="PLoS Biol.">
        <title>Macronuclear genome sequence of the ciliate Tetrahymena thermophila, a model eukaryote.</title>
        <authorList>
            <person name="Eisen J.A."/>
            <person name="Coyne R.S."/>
            <person name="Wu M."/>
            <person name="Wu D."/>
            <person name="Thiagarajan M."/>
            <person name="Wortman J.R."/>
            <person name="Badger J.H."/>
            <person name="Ren Q."/>
            <person name="Amedeo P."/>
            <person name="Jones K.M."/>
            <person name="Tallon L.J."/>
            <person name="Delcher A.L."/>
            <person name="Salzberg S.L."/>
            <person name="Silva J.C."/>
            <person name="Haas B.J."/>
            <person name="Majoros W.H."/>
            <person name="Farzad M."/>
            <person name="Carlton J.M."/>
            <person name="Smith R.K. Jr."/>
            <person name="Garg J."/>
            <person name="Pearlman R.E."/>
            <person name="Karrer K.M."/>
            <person name="Sun L."/>
            <person name="Manning G."/>
            <person name="Elde N.C."/>
            <person name="Turkewitz A.P."/>
            <person name="Asai D.J."/>
            <person name="Wilkes D.E."/>
            <person name="Wang Y."/>
            <person name="Cai H."/>
            <person name="Collins K."/>
            <person name="Stewart B.A."/>
            <person name="Lee S.R."/>
            <person name="Wilamowska K."/>
            <person name="Weinberg Z."/>
            <person name="Ruzzo W.L."/>
            <person name="Wloga D."/>
            <person name="Gaertig J."/>
            <person name="Frankel J."/>
            <person name="Tsao C.-C."/>
            <person name="Gorovsky M.A."/>
            <person name="Keeling P.J."/>
            <person name="Waller R.F."/>
            <person name="Patron N.J."/>
            <person name="Cherry J.M."/>
            <person name="Stover N.A."/>
            <person name="Krieger C.J."/>
            <person name="del Toro C."/>
            <person name="Ryder H.F."/>
            <person name="Williamson S.C."/>
            <person name="Barbeau R.A."/>
            <person name="Hamilton E.P."/>
            <person name="Orias E."/>
        </authorList>
    </citation>
    <scope>NUCLEOTIDE SEQUENCE [LARGE SCALE GENOMIC DNA]</scope>
    <source>
        <strain evidence="2">SB210</strain>
    </source>
</reference>
<evidence type="ECO:0000313" key="2">
    <source>
        <dbReference type="Proteomes" id="UP000009168"/>
    </source>
</evidence>
<organism evidence="1 2">
    <name type="scientific">Tetrahymena thermophila (strain SB210)</name>
    <dbReference type="NCBI Taxonomy" id="312017"/>
    <lineage>
        <taxon>Eukaryota</taxon>
        <taxon>Sar</taxon>
        <taxon>Alveolata</taxon>
        <taxon>Ciliophora</taxon>
        <taxon>Intramacronucleata</taxon>
        <taxon>Oligohymenophorea</taxon>
        <taxon>Hymenostomatida</taxon>
        <taxon>Tetrahymenina</taxon>
        <taxon>Tetrahymenidae</taxon>
        <taxon>Tetrahymena</taxon>
    </lineage>
</organism>
<gene>
    <name evidence="1" type="ORF">TTHERM_000344109</name>
</gene>
<proteinExistence type="predicted"/>
<dbReference type="Proteomes" id="UP000009168">
    <property type="component" value="Unassembled WGS sequence"/>
</dbReference>
<dbReference type="RefSeq" id="XP_012653672.1">
    <property type="nucleotide sequence ID" value="XM_012798218.1"/>
</dbReference>
<dbReference type="InParanoid" id="W7X8Y3"/>
<name>W7X8Y3_TETTS</name>
<dbReference type="AlphaFoldDB" id="W7X8Y3"/>
<sequence>MYAKTQLPDVHSISNMLKHNQSQSEISQEGQTFRGFRLPNSQRSTSVLIEDQDRKSNNNSVVLIQKEINNKNYVINEE</sequence>
<dbReference type="GeneID" id="24438523"/>
<protein>
    <submittedName>
        <fullName evidence="1">Uncharacterized protein</fullName>
    </submittedName>
</protein>